<comment type="subcellular location">
    <subcellularLocation>
        <location evidence="1 10">Cell outer membrane</location>
        <topology evidence="1 10">Multi-pass membrane protein</topology>
    </subcellularLocation>
</comment>
<dbReference type="InterPro" id="IPR042186">
    <property type="entry name" value="FimD_plug_dom"/>
</dbReference>
<gene>
    <name evidence="14" type="ORF">ABQG75_04845</name>
</gene>
<evidence type="ECO:0000256" key="11">
    <source>
        <dbReference type="SAM" id="Phobius"/>
    </source>
</evidence>
<protein>
    <submittedName>
        <fullName evidence="14">Fimbria/pilus outer membrane usher protein</fullName>
    </submittedName>
</protein>
<feature type="transmembrane region" description="Helical" evidence="11">
    <location>
        <begin position="28"/>
        <end position="48"/>
    </location>
</feature>
<name>A0ABV1PJP5_9ENTR</name>
<evidence type="ECO:0000256" key="6">
    <source>
        <dbReference type="ARBA" id="ARBA00022692"/>
    </source>
</evidence>
<dbReference type="Gene3D" id="3.10.20.410">
    <property type="match status" value="1"/>
</dbReference>
<keyword evidence="3 10" id="KW-0813">Transport</keyword>
<dbReference type="Proteomes" id="UP001447374">
    <property type="component" value="Unassembled WGS sequence"/>
</dbReference>
<evidence type="ECO:0000256" key="1">
    <source>
        <dbReference type="ARBA" id="ARBA00004571"/>
    </source>
</evidence>
<dbReference type="Gene3D" id="2.60.40.3110">
    <property type="match status" value="1"/>
</dbReference>
<keyword evidence="5 10" id="KW-1029">Fimbrium biogenesis</keyword>
<keyword evidence="9 10" id="KW-0998">Cell outer membrane</keyword>
<dbReference type="InterPro" id="IPR018030">
    <property type="entry name" value="Fimbrial_membr_usher_CS"/>
</dbReference>
<evidence type="ECO:0000256" key="7">
    <source>
        <dbReference type="ARBA" id="ARBA00022729"/>
    </source>
</evidence>
<dbReference type="InterPro" id="IPR025949">
    <property type="entry name" value="PapC-like_C"/>
</dbReference>
<evidence type="ECO:0000256" key="9">
    <source>
        <dbReference type="ARBA" id="ARBA00023237"/>
    </source>
</evidence>
<dbReference type="PANTHER" id="PTHR30451:SF21">
    <property type="entry name" value="FIMBRIAL USHER DOMAIN-CONTAINING PROTEIN YDET-RELATED"/>
    <property type="match status" value="1"/>
</dbReference>
<dbReference type="InterPro" id="IPR037224">
    <property type="entry name" value="PapC_N_sf"/>
</dbReference>
<evidence type="ECO:0000259" key="12">
    <source>
        <dbReference type="Pfam" id="PF13953"/>
    </source>
</evidence>
<dbReference type="InterPro" id="IPR043142">
    <property type="entry name" value="PapC-like_C_sf"/>
</dbReference>
<sequence>MGVNIRVNGCIRLSKVVLRYTYSQRRAFYAYAFKTIVMTWGLSCSVYMTSLRAETFYFDPRLLETKNSGFQPVDLSLFSKERAQLPGNYIVDIYVNNKKKTRRQIYFAAAKNGSLLPQFTPAILYELGIKVEDITALKSLDSQQAIPDIASYVPGMSANFDINHNKLDVSVPQIFLHYQARGYIDPARWDSGMPVAFTNYTFSGSHSRVSNSGSSERQYLNMQNGVNVGVWRIRNYSTWTHDADKSHWNSINTWLQRDIKSLKSQLVIGESATSGVTFPSYLFTGVQLASDENMQPNSLRGFAPTIRGIANSSAIVTVKQNGFTIYQNNVAPGAFEINDLSPTSFSGDLEVTIEEADGSIRRFIQPYSTLAVMQRPGKIKYSITTGRYRAAENENSTREPEFIEGNASYGVTNMLTLYGGGLVSQNYQAVGIGAGTGLAQLGSLSTDIGRADSTLYDGKKNTGYLWRAQYIKDFDKTGTTISLNYYRYLNDGYFDFSESNQKDYQEDERSRDQLQISLNQPLLDGLSFYASGYQQTYWNSNRRDKNISLGLSGSLSSISYNLSYQYNDYSTENNDQIISFNMSIPLDYWLPHTRATYRLTNDNNGATQHEVGLNGTLLNDGRLNYTLLQRHSDNGTGNSSSLYTSYRSAYGTLTAGYEYGEANRQLNYGLAGGIVAHPEGVTLSQPLGSAFAIIDANGAANIRIQNYPGVATDYFGYAVIPFLTAYQENRITLDTTTLPDDVDISDNVVTVIPDKGAAVSAHFNSHIGHRLLLTLYQTDGSPVPFGAIANNEAQLQESIVDEGGVLYLSGINEKPQVWHIKWGQSPSQHCTVTVSLPASKSVNAISRESATCH</sequence>
<feature type="domain" description="PapC N-terminal" evidence="13">
    <location>
        <begin position="57"/>
        <end position="203"/>
    </location>
</feature>
<evidence type="ECO:0000256" key="10">
    <source>
        <dbReference type="RuleBase" id="RU003884"/>
    </source>
</evidence>
<evidence type="ECO:0000256" key="3">
    <source>
        <dbReference type="ARBA" id="ARBA00022448"/>
    </source>
</evidence>
<dbReference type="PANTHER" id="PTHR30451">
    <property type="entry name" value="OUTER MEMBRANE USHER PROTEIN"/>
    <property type="match status" value="1"/>
</dbReference>
<evidence type="ECO:0000313" key="15">
    <source>
        <dbReference type="Proteomes" id="UP001447374"/>
    </source>
</evidence>
<keyword evidence="6 10" id="KW-0812">Transmembrane</keyword>
<dbReference type="EMBL" id="JBEHGX010000002">
    <property type="protein sequence ID" value="MER0125064.1"/>
    <property type="molecule type" value="Genomic_DNA"/>
</dbReference>
<dbReference type="InterPro" id="IPR025885">
    <property type="entry name" value="PapC_N"/>
</dbReference>
<dbReference type="InterPro" id="IPR000015">
    <property type="entry name" value="Fimb_usher"/>
</dbReference>
<reference evidence="14 15" key="1">
    <citation type="submission" date="2024-06" db="EMBL/GenBank/DDBJ databases">
        <title>Fanconibacter daqui strain Q02 whole shotgun sequencing project.</title>
        <authorList>
            <person name="Rodrigues J.W.A."/>
            <person name="Viana L.C."/>
            <person name="Vieira E.C."/>
            <person name="Souza F.O.L."/>
            <person name="Alegria O.C."/>
            <person name="Patroca S."/>
            <person name="Cruz A.C.R."/>
            <person name="Nunes A.R.C."/>
        </authorList>
    </citation>
    <scope>NUCLEOTIDE SEQUENCE [LARGE SCALE GENOMIC DNA]</scope>
    <source>
        <strain evidence="14 15">Q02</strain>
    </source>
</reference>
<dbReference type="SUPFAM" id="SSF141729">
    <property type="entry name" value="FimD N-terminal domain-like"/>
    <property type="match status" value="1"/>
</dbReference>
<keyword evidence="7" id="KW-0732">Signal</keyword>
<evidence type="ECO:0000256" key="4">
    <source>
        <dbReference type="ARBA" id="ARBA00022452"/>
    </source>
</evidence>
<feature type="domain" description="PapC-like C-terminal" evidence="12">
    <location>
        <begin position="772"/>
        <end position="837"/>
    </location>
</feature>
<dbReference type="PROSITE" id="PS01151">
    <property type="entry name" value="FIMBRIAL_USHER"/>
    <property type="match status" value="1"/>
</dbReference>
<evidence type="ECO:0000256" key="8">
    <source>
        <dbReference type="ARBA" id="ARBA00023136"/>
    </source>
</evidence>
<dbReference type="Pfam" id="PF13954">
    <property type="entry name" value="PapC_N"/>
    <property type="match status" value="1"/>
</dbReference>
<evidence type="ECO:0000256" key="5">
    <source>
        <dbReference type="ARBA" id="ARBA00022558"/>
    </source>
</evidence>
<dbReference type="Pfam" id="PF13953">
    <property type="entry name" value="PapC_C"/>
    <property type="match status" value="1"/>
</dbReference>
<accession>A0ABV1PJP5</accession>
<evidence type="ECO:0000256" key="2">
    <source>
        <dbReference type="ARBA" id="ARBA00008064"/>
    </source>
</evidence>
<keyword evidence="11" id="KW-1133">Transmembrane helix</keyword>
<dbReference type="Gene3D" id="2.60.40.2610">
    <property type="entry name" value="Outer membrane usher protein FimD, plug domain"/>
    <property type="match status" value="1"/>
</dbReference>
<comment type="similarity">
    <text evidence="2 10">Belongs to the fimbrial export usher family.</text>
</comment>
<proteinExistence type="inferred from homology"/>
<comment type="caution">
    <text evidence="14">The sequence shown here is derived from an EMBL/GenBank/DDBJ whole genome shotgun (WGS) entry which is preliminary data.</text>
</comment>
<dbReference type="Gene3D" id="2.60.40.2070">
    <property type="match status" value="1"/>
</dbReference>
<evidence type="ECO:0000313" key="14">
    <source>
        <dbReference type="EMBL" id="MER0125064.1"/>
    </source>
</evidence>
<evidence type="ECO:0000259" key="13">
    <source>
        <dbReference type="Pfam" id="PF13954"/>
    </source>
</evidence>
<organism evidence="14 15">
    <name type="scientific">Franconibacter daqui</name>
    <dbReference type="NCBI Taxonomy" id="2047724"/>
    <lineage>
        <taxon>Bacteria</taxon>
        <taxon>Pseudomonadati</taxon>
        <taxon>Pseudomonadota</taxon>
        <taxon>Gammaproteobacteria</taxon>
        <taxon>Enterobacterales</taxon>
        <taxon>Enterobacteriaceae</taxon>
        <taxon>Franconibacter</taxon>
    </lineage>
</organism>
<keyword evidence="4" id="KW-1134">Transmembrane beta strand</keyword>
<keyword evidence="8 10" id="KW-0472">Membrane</keyword>
<keyword evidence="15" id="KW-1185">Reference proteome</keyword>
<dbReference type="Pfam" id="PF00577">
    <property type="entry name" value="Usher"/>
    <property type="match status" value="1"/>
</dbReference>